<keyword evidence="1" id="KW-0378">Hydrolase</keyword>
<dbReference type="Proteomes" id="UP000799755">
    <property type="component" value="Unassembled WGS sequence"/>
</dbReference>
<name>A0ACB6REW2_9PLEO</name>
<accession>A0ACB6REW2</accession>
<keyword evidence="2" id="KW-1185">Reference proteome</keyword>
<evidence type="ECO:0000313" key="2">
    <source>
        <dbReference type="Proteomes" id="UP000799755"/>
    </source>
</evidence>
<evidence type="ECO:0000313" key="1">
    <source>
        <dbReference type="EMBL" id="KAF2476872.1"/>
    </source>
</evidence>
<dbReference type="EMBL" id="MU003493">
    <property type="protein sequence ID" value="KAF2476872.1"/>
    <property type="molecule type" value="Genomic_DNA"/>
</dbReference>
<gene>
    <name evidence="1" type="ORF">BDR25DRAFT_370669</name>
</gene>
<sequence>MSRKLNRINAVPNPNYERVGMQSYASLLKKYDFAPTTEGPYQKTDQPEKGIKKLLRKKSVEPSKHLARVNERGKPGAIKANEEQNDSMYLCPVQIGTPPQTLNLNFDTGSSDLWVWSTKLDSRTKKFGSSTHKIFDPKASRTFKKVPNNTWKIQYGDRSTASGIVGTDNVTLGGLCVENQTIELASKISPQFTQSAGDGLLGLAFGKINSVKPKAVATPVENMISQEDIKKEQELFTCYLGSWRDLEEVDQGESFYTFGYIDEDVIKRCEAPPYYTPIDTSNGYWQFKSESATINGRTITRPSNTAIADTGTTLALVDDAMCEAIYSCIPGAKFSYSQQGWIFPIGTPEAQIPVVTFAVGEKQFALQKEDFGFSKVGEKMQYGGIQSRGDTAFDILGATWLKAVYVIFDQGNKRLGACQRIEGTQNIGSPE</sequence>
<reference evidence="1" key="1">
    <citation type="journal article" date="2020" name="Stud. Mycol.">
        <title>101 Dothideomycetes genomes: a test case for predicting lifestyles and emergence of pathogens.</title>
        <authorList>
            <person name="Haridas S."/>
            <person name="Albert R."/>
            <person name="Binder M."/>
            <person name="Bloem J."/>
            <person name="Labutti K."/>
            <person name="Salamov A."/>
            <person name="Andreopoulos B."/>
            <person name="Baker S."/>
            <person name="Barry K."/>
            <person name="Bills G."/>
            <person name="Bluhm B."/>
            <person name="Cannon C."/>
            <person name="Castanera R."/>
            <person name="Culley D."/>
            <person name="Daum C."/>
            <person name="Ezra D."/>
            <person name="Gonzalez J."/>
            <person name="Henrissat B."/>
            <person name="Kuo A."/>
            <person name="Liang C."/>
            <person name="Lipzen A."/>
            <person name="Lutzoni F."/>
            <person name="Magnuson J."/>
            <person name="Mondo S."/>
            <person name="Nolan M."/>
            <person name="Ohm R."/>
            <person name="Pangilinan J."/>
            <person name="Park H.-J."/>
            <person name="Ramirez L."/>
            <person name="Alfaro M."/>
            <person name="Sun H."/>
            <person name="Tritt A."/>
            <person name="Yoshinaga Y."/>
            <person name="Zwiers L.-H."/>
            <person name="Turgeon B."/>
            <person name="Goodwin S."/>
            <person name="Spatafora J."/>
            <person name="Crous P."/>
            <person name="Grigoriev I."/>
        </authorList>
    </citation>
    <scope>NUCLEOTIDE SEQUENCE</scope>
    <source>
        <strain evidence="1">ATCC 200398</strain>
    </source>
</reference>
<keyword evidence="1" id="KW-0645">Protease</keyword>
<protein>
    <submittedName>
        <fullName evidence="1">Acid protease</fullName>
    </submittedName>
</protein>
<organism evidence="1 2">
    <name type="scientific">Lindgomyces ingoldianus</name>
    <dbReference type="NCBI Taxonomy" id="673940"/>
    <lineage>
        <taxon>Eukaryota</taxon>
        <taxon>Fungi</taxon>
        <taxon>Dikarya</taxon>
        <taxon>Ascomycota</taxon>
        <taxon>Pezizomycotina</taxon>
        <taxon>Dothideomycetes</taxon>
        <taxon>Pleosporomycetidae</taxon>
        <taxon>Pleosporales</taxon>
        <taxon>Lindgomycetaceae</taxon>
        <taxon>Lindgomyces</taxon>
    </lineage>
</organism>
<proteinExistence type="predicted"/>
<comment type="caution">
    <text evidence="1">The sequence shown here is derived from an EMBL/GenBank/DDBJ whole genome shotgun (WGS) entry which is preliminary data.</text>
</comment>